<accession>A0A2T7PHV4</accession>
<comment type="caution">
    <text evidence="1">The sequence shown here is derived from an EMBL/GenBank/DDBJ whole genome shotgun (WGS) entry which is preliminary data.</text>
</comment>
<proteinExistence type="predicted"/>
<keyword evidence="2" id="KW-1185">Reference proteome</keyword>
<dbReference type="AlphaFoldDB" id="A0A2T7PHV4"/>
<protein>
    <submittedName>
        <fullName evidence="1">Uncharacterized protein</fullName>
    </submittedName>
</protein>
<sequence>MTLEAMPRIPVPTVLATFTLITAYPTSYDETFYLDPGIRKRCTPEDILLPMVLDFEFRQPAGSHHDPNRGVCMSRLSGFHRLTWKRLSTGPLLPEDQVRSRKEILRPQTLPRRGGLHV</sequence>
<evidence type="ECO:0000313" key="1">
    <source>
        <dbReference type="EMBL" id="PVD32987.1"/>
    </source>
</evidence>
<name>A0A2T7PHV4_POMCA</name>
<organism evidence="1 2">
    <name type="scientific">Pomacea canaliculata</name>
    <name type="common">Golden apple snail</name>
    <dbReference type="NCBI Taxonomy" id="400727"/>
    <lineage>
        <taxon>Eukaryota</taxon>
        <taxon>Metazoa</taxon>
        <taxon>Spiralia</taxon>
        <taxon>Lophotrochozoa</taxon>
        <taxon>Mollusca</taxon>
        <taxon>Gastropoda</taxon>
        <taxon>Caenogastropoda</taxon>
        <taxon>Architaenioglossa</taxon>
        <taxon>Ampullarioidea</taxon>
        <taxon>Ampullariidae</taxon>
        <taxon>Pomacea</taxon>
    </lineage>
</organism>
<evidence type="ECO:0000313" key="2">
    <source>
        <dbReference type="Proteomes" id="UP000245119"/>
    </source>
</evidence>
<reference evidence="1 2" key="1">
    <citation type="submission" date="2018-04" db="EMBL/GenBank/DDBJ databases">
        <title>The genome of golden apple snail Pomacea canaliculata provides insight into stress tolerance and invasive adaptation.</title>
        <authorList>
            <person name="Liu C."/>
            <person name="Liu B."/>
            <person name="Ren Y."/>
            <person name="Zhang Y."/>
            <person name="Wang H."/>
            <person name="Li S."/>
            <person name="Jiang F."/>
            <person name="Yin L."/>
            <person name="Zhang G."/>
            <person name="Qian W."/>
            <person name="Fan W."/>
        </authorList>
    </citation>
    <scope>NUCLEOTIDE SEQUENCE [LARGE SCALE GENOMIC DNA]</scope>
    <source>
        <strain evidence="1">SZHN2017</strain>
        <tissue evidence="1">Muscle</tissue>
    </source>
</reference>
<gene>
    <name evidence="1" type="ORF">C0Q70_08435</name>
</gene>
<dbReference type="EMBL" id="PZQS01000004">
    <property type="protein sequence ID" value="PVD32987.1"/>
    <property type="molecule type" value="Genomic_DNA"/>
</dbReference>
<dbReference type="Proteomes" id="UP000245119">
    <property type="component" value="Linkage Group LG4"/>
</dbReference>